<dbReference type="Proteomes" id="UP000005496">
    <property type="component" value="Unassembled WGS sequence"/>
</dbReference>
<keyword evidence="4" id="KW-1185">Reference proteome</keyword>
<comment type="similarity">
    <text evidence="1">Belongs to the phD/YefM antitoxin family.</text>
</comment>
<dbReference type="RefSeq" id="WP_008870521.1">
    <property type="nucleotide sequence ID" value="NZ_ACJN02000003.1"/>
</dbReference>
<proteinExistence type="inferred from homology"/>
<evidence type="ECO:0000256" key="2">
    <source>
        <dbReference type="SAM" id="MobiDB-lite"/>
    </source>
</evidence>
<gene>
    <name evidence="3" type="ORF">Dthio_PD0481</name>
</gene>
<dbReference type="SUPFAM" id="SSF143120">
    <property type="entry name" value="YefM-like"/>
    <property type="match status" value="1"/>
</dbReference>
<evidence type="ECO:0000256" key="1">
    <source>
        <dbReference type="ARBA" id="ARBA00009981"/>
    </source>
</evidence>
<name>D6SR42_9BACT</name>
<comment type="caution">
    <text evidence="3">The sequence shown here is derived from an EMBL/GenBank/DDBJ whole genome shotgun (WGS) entry which is preliminary data.</text>
</comment>
<organism evidence="3 4">
    <name type="scientific">Desulfonatronospira thiodismutans ASO3-1</name>
    <dbReference type="NCBI Taxonomy" id="555779"/>
    <lineage>
        <taxon>Bacteria</taxon>
        <taxon>Pseudomonadati</taxon>
        <taxon>Thermodesulfobacteriota</taxon>
        <taxon>Desulfovibrionia</taxon>
        <taxon>Desulfovibrionales</taxon>
        <taxon>Desulfonatronovibrionaceae</taxon>
        <taxon>Desulfonatronospira</taxon>
    </lineage>
</organism>
<protein>
    <recommendedName>
        <fullName evidence="5">Antitoxin</fullName>
    </recommendedName>
</protein>
<evidence type="ECO:0000313" key="3">
    <source>
        <dbReference type="EMBL" id="EFI33158.1"/>
    </source>
</evidence>
<dbReference type="AlphaFoldDB" id="D6SR42"/>
<evidence type="ECO:0000313" key="4">
    <source>
        <dbReference type="Proteomes" id="UP000005496"/>
    </source>
</evidence>
<evidence type="ECO:0008006" key="5">
    <source>
        <dbReference type="Google" id="ProtNLM"/>
    </source>
</evidence>
<dbReference type="InterPro" id="IPR036165">
    <property type="entry name" value="YefM-like_sf"/>
</dbReference>
<feature type="region of interest" description="Disordered" evidence="2">
    <location>
        <begin position="71"/>
        <end position="92"/>
    </location>
</feature>
<feature type="compositionally biased region" description="Polar residues" evidence="2">
    <location>
        <begin position="74"/>
        <end position="92"/>
    </location>
</feature>
<dbReference type="EMBL" id="ACJN02000003">
    <property type="protein sequence ID" value="EFI33158.1"/>
    <property type="molecule type" value="Genomic_DNA"/>
</dbReference>
<accession>D6SR42</accession>
<sequence length="92" mass="10329">MSKTMTSREFNQYAGQAKKAAEAGPVFITDRGKPCHVLLSALIRKFGDVFSMSPIEPKNWALTLLNPKSEYRNSKQIRNSNSPIPQFPNSLM</sequence>
<reference evidence="3" key="1">
    <citation type="submission" date="2010-05" db="EMBL/GenBank/DDBJ databases">
        <title>The draft genome of Desulfonatronospira thiodismutans ASO3-1.</title>
        <authorList>
            <consortium name="US DOE Joint Genome Institute (JGI-PGF)"/>
            <person name="Lucas S."/>
            <person name="Copeland A."/>
            <person name="Lapidus A."/>
            <person name="Cheng J.-F."/>
            <person name="Bruce D."/>
            <person name="Goodwin L."/>
            <person name="Pitluck S."/>
            <person name="Chertkov O."/>
            <person name="Brettin T."/>
            <person name="Detter J.C."/>
            <person name="Han C."/>
            <person name="Land M.L."/>
            <person name="Hauser L."/>
            <person name="Kyrpides N."/>
            <person name="Mikhailova N."/>
            <person name="Muyzer G."/>
            <person name="Woyke T."/>
        </authorList>
    </citation>
    <scope>NUCLEOTIDE SEQUENCE [LARGE SCALE GENOMIC DNA]</scope>
    <source>
        <strain evidence="3">ASO3-1</strain>
    </source>
</reference>